<dbReference type="EMBL" id="MK072068">
    <property type="protein sequence ID" value="AYV77928.1"/>
    <property type="molecule type" value="Genomic_DNA"/>
</dbReference>
<dbReference type="InterPro" id="IPR002934">
    <property type="entry name" value="Polymerase_NTP_transf_dom"/>
</dbReference>
<evidence type="ECO:0000313" key="2">
    <source>
        <dbReference type="EMBL" id="AYV77928.1"/>
    </source>
</evidence>
<sequence length="201" mass="24215">MALIEELQKKIGEDKQILNIYGYGSINYGTFHEKSDRDYVIIVDMKESYMEINDEKISMQIYNQEEFMKRLNDQEIQIIEALHKPIHEKLEIKLTVDKIKLRNSISKRVDHSYVKAKQKLTKEKDFYRAKKSLFHAFRILDFAIQLCKYDEIKEWVHLKPLYDKIMTELPEKKDSWSVWEETFKKQFNALKSEFRKVAPKN</sequence>
<dbReference type="GO" id="GO:0016779">
    <property type="term" value="F:nucleotidyltransferase activity"/>
    <property type="evidence" value="ECO:0007669"/>
    <property type="project" value="InterPro"/>
</dbReference>
<proteinExistence type="predicted"/>
<accession>A0A3G4ZSR1</accession>
<dbReference type="InterPro" id="IPR043519">
    <property type="entry name" value="NT_sf"/>
</dbReference>
<gene>
    <name evidence="2" type="ORF">Edafosvirus3_6</name>
</gene>
<dbReference type="Gene3D" id="3.30.460.10">
    <property type="entry name" value="Beta Polymerase, domain 2"/>
    <property type="match status" value="1"/>
</dbReference>
<organism evidence="2">
    <name type="scientific">Edafosvirus sp</name>
    <dbReference type="NCBI Taxonomy" id="2487765"/>
    <lineage>
        <taxon>Viruses</taxon>
        <taxon>Varidnaviria</taxon>
        <taxon>Bamfordvirae</taxon>
        <taxon>Nucleocytoviricota</taxon>
        <taxon>Megaviricetes</taxon>
        <taxon>Imitervirales</taxon>
        <taxon>Mimiviridae</taxon>
        <taxon>Klosneuvirinae</taxon>
    </lineage>
</organism>
<name>A0A3G4ZSR1_9VIRU</name>
<dbReference type="Pfam" id="PF01909">
    <property type="entry name" value="NTP_transf_2"/>
    <property type="match status" value="1"/>
</dbReference>
<reference evidence="2" key="1">
    <citation type="submission" date="2018-10" db="EMBL/GenBank/DDBJ databases">
        <title>Hidden diversity of soil giant viruses.</title>
        <authorList>
            <person name="Schulz F."/>
            <person name="Alteio L."/>
            <person name="Goudeau D."/>
            <person name="Ryan E.M."/>
            <person name="Malmstrom R.R."/>
            <person name="Blanchard J."/>
            <person name="Woyke T."/>
        </authorList>
    </citation>
    <scope>NUCLEOTIDE SEQUENCE</scope>
    <source>
        <strain evidence="2">EDV1</strain>
    </source>
</reference>
<dbReference type="SUPFAM" id="SSF81301">
    <property type="entry name" value="Nucleotidyltransferase"/>
    <property type="match status" value="1"/>
</dbReference>
<feature type="domain" description="Polymerase nucleotidyl transferase" evidence="1">
    <location>
        <begin position="5"/>
        <end position="73"/>
    </location>
</feature>
<evidence type="ECO:0000259" key="1">
    <source>
        <dbReference type="Pfam" id="PF01909"/>
    </source>
</evidence>
<protein>
    <recommendedName>
        <fullName evidence="1">Polymerase nucleotidyl transferase domain-containing protein</fullName>
    </recommendedName>
</protein>